<sequence>MDAITQNRFRIAKLCSFVILIWSQIHCQIYSQSSDISEDEYRKLGLRLLTNYLSSQNFPPPKLDDRLNLTALKHGEYLTLNQNYNPGYEMNTQEALDWIHKEKPGLPGFIGETPNDQAIAMGFKPANGCGVVNTVLPIMQKSQRNSPEFLLRGLLDTPFHRSMVFNPAIKRIGLQRVDYENGKLVLVYFAEICVIGEKKSFVVYPGANDKMIRLRMPPELPNPFPSLPYLSYSSAVSIQLFFDEDPKTELYWEEAILLDPNGEKVPISLLSLENPPPDTEAFLRGLKFVAFVSNAPFQPNTTYTVKAKVKDGNGKQVFQKVWKFTTEPEDSFDRMYTKNIPNVITGDEVYE</sequence>
<keyword evidence="2" id="KW-1185">Reference proteome</keyword>
<dbReference type="RefSeq" id="WP_108972416.1">
    <property type="nucleotide sequence ID" value="NZ_BFBB01000001.1"/>
</dbReference>
<proteinExistence type="predicted"/>
<dbReference type="AlphaFoldDB" id="A0A2P2DV62"/>
<name>A0A2P2DV62_9LEPT</name>
<gene>
    <name evidence="1" type="ORF">LPTSP4_00210</name>
</gene>
<dbReference type="Proteomes" id="UP000245133">
    <property type="component" value="Unassembled WGS sequence"/>
</dbReference>
<evidence type="ECO:0000313" key="1">
    <source>
        <dbReference type="EMBL" id="GBF48522.1"/>
    </source>
</evidence>
<accession>A0A2P2DV62</accession>
<evidence type="ECO:0000313" key="2">
    <source>
        <dbReference type="Proteomes" id="UP000245133"/>
    </source>
</evidence>
<protein>
    <recommendedName>
        <fullName evidence="3">SCP domain-containing protein</fullName>
    </recommendedName>
</protein>
<evidence type="ECO:0008006" key="3">
    <source>
        <dbReference type="Google" id="ProtNLM"/>
    </source>
</evidence>
<comment type="caution">
    <text evidence="1">The sequence shown here is derived from an EMBL/GenBank/DDBJ whole genome shotgun (WGS) entry which is preliminary data.</text>
</comment>
<dbReference type="EMBL" id="BFBB01000001">
    <property type="protein sequence ID" value="GBF48522.1"/>
    <property type="molecule type" value="Genomic_DNA"/>
</dbReference>
<reference evidence="1 2" key="1">
    <citation type="submission" date="2018-02" db="EMBL/GenBank/DDBJ databases">
        <title>Novel Leptospira species isolated from soil and water in Japan.</title>
        <authorList>
            <person name="Nakao R."/>
            <person name="Masuzawa T."/>
        </authorList>
    </citation>
    <scope>NUCLEOTIDE SEQUENCE [LARGE SCALE GENOMIC DNA]</scope>
    <source>
        <strain evidence="1 2">YH101</strain>
    </source>
</reference>
<organism evidence="1 2">
    <name type="scientific">Leptospira ryugenii</name>
    <dbReference type="NCBI Taxonomy" id="1917863"/>
    <lineage>
        <taxon>Bacteria</taxon>
        <taxon>Pseudomonadati</taxon>
        <taxon>Spirochaetota</taxon>
        <taxon>Spirochaetia</taxon>
        <taxon>Leptospirales</taxon>
        <taxon>Leptospiraceae</taxon>
        <taxon>Leptospira</taxon>
    </lineage>
</organism>
<dbReference type="OrthoDB" id="2690110at2"/>